<dbReference type="GO" id="GO:0016491">
    <property type="term" value="F:oxidoreductase activity"/>
    <property type="evidence" value="ECO:0007669"/>
    <property type="project" value="UniProtKB-KW"/>
</dbReference>
<dbReference type="PANTHER" id="PTHR45444:SF3">
    <property type="entry name" value="XANTHINE DEHYDROGENASE"/>
    <property type="match status" value="1"/>
</dbReference>
<sequence>MMKETILDSPSNMVDYLSFYVNGEEVIESNAEPDWTHLWYLRNKLRLTGSKLACGEGACGACTVLISRCIDRDSGQIEHRMNSNLPPTIQDIEEAFDGNLCRCTGYRSILDAAKTFAKDINKLPCQQSSPTTSTTLDKCISFANQNSSPPDQVEFPQQLRHHIPRSIHIKEAFDGNLCRCTGYRPILDAAKTFAKDINKLHCQQSSPTTSITLDKCISFASQNSSPPDQVEFPQQLRHHIPPSIHIKDISAASRVLGFVSFVSHTDIPGSNNTGVFMHDEEVFVSFIAQCVGAVIGVVLCESERSAHMASDLVQIEYELLTPTMFTIDDAIEKESYFGDELCLRRGDINNAFANAEHTLEGTDVGTPLNPQIDIGQIEGAFMQGIDLFTMEELAWGDQSQQKWIKPGTLFTRGPSSYKIPSFNDVPLDMRVSFLSNAPNPRVIYSSKGIGEPPLSFDIAVFFALKHACMAYREQQGFTEHFQLHSPATVERL</sequence>
<evidence type="ECO:0000256" key="1">
    <source>
        <dbReference type="ARBA" id="ARBA00022714"/>
    </source>
</evidence>
<dbReference type="InterPro" id="IPR036884">
    <property type="entry name" value="2Fe-2S-bd_dom_sf"/>
</dbReference>
<evidence type="ECO:0000256" key="2">
    <source>
        <dbReference type="ARBA" id="ARBA00022723"/>
    </source>
</evidence>
<evidence type="ECO:0000256" key="5">
    <source>
        <dbReference type="ARBA" id="ARBA00023014"/>
    </source>
</evidence>
<reference evidence="7" key="1">
    <citation type="submission" date="2021-02" db="EMBL/GenBank/DDBJ databases">
        <authorList>
            <person name="Nowell W R."/>
        </authorList>
    </citation>
    <scope>NUCLEOTIDE SEQUENCE</scope>
</reference>
<dbReference type="InterPro" id="IPR000674">
    <property type="entry name" value="Ald_Oxase/Xan_DH_a/b"/>
</dbReference>
<keyword evidence="4" id="KW-0408">Iron</keyword>
<dbReference type="InterPro" id="IPR037165">
    <property type="entry name" value="AldOxase/xan_DH_Mopterin-bd_sf"/>
</dbReference>
<comment type="caution">
    <text evidence="7">The sequence shown here is derived from an EMBL/GenBank/DDBJ whole genome shotgun (WGS) entry which is preliminary data.</text>
</comment>
<keyword evidence="5" id="KW-0411">Iron-sulfur</keyword>
<dbReference type="GO" id="GO:0051537">
    <property type="term" value="F:2 iron, 2 sulfur cluster binding"/>
    <property type="evidence" value="ECO:0007669"/>
    <property type="project" value="UniProtKB-KW"/>
</dbReference>
<dbReference type="Pfam" id="PF01799">
    <property type="entry name" value="Fer2_2"/>
    <property type="match status" value="2"/>
</dbReference>
<organism evidence="7 8">
    <name type="scientific">Rotaria sordida</name>
    <dbReference type="NCBI Taxonomy" id="392033"/>
    <lineage>
        <taxon>Eukaryota</taxon>
        <taxon>Metazoa</taxon>
        <taxon>Spiralia</taxon>
        <taxon>Gnathifera</taxon>
        <taxon>Rotifera</taxon>
        <taxon>Eurotatoria</taxon>
        <taxon>Bdelloidea</taxon>
        <taxon>Philodinida</taxon>
        <taxon>Philodinidae</taxon>
        <taxon>Rotaria</taxon>
    </lineage>
</organism>
<dbReference type="SMART" id="SM01008">
    <property type="entry name" value="Ald_Xan_dh_C"/>
    <property type="match status" value="1"/>
</dbReference>
<dbReference type="Gene3D" id="3.30.365.10">
    <property type="entry name" value="Aldehyde oxidase/xanthine dehydrogenase, molybdopterin binding domain"/>
    <property type="match status" value="2"/>
</dbReference>
<dbReference type="InterPro" id="IPR046867">
    <property type="entry name" value="AldOxase/xan_DH_MoCoBD2"/>
</dbReference>
<dbReference type="Gene3D" id="3.90.1170.50">
    <property type="entry name" value="Aldehyde oxidase/xanthine dehydrogenase, a/b hammerhead"/>
    <property type="match status" value="1"/>
</dbReference>
<dbReference type="EMBL" id="CAJNOO010000665">
    <property type="protein sequence ID" value="CAF1005538.1"/>
    <property type="molecule type" value="Genomic_DNA"/>
</dbReference>
<dbReference type="Gene3D" id="1.10.150.120">
    <property type="entry name" value="[2Fe-2S]-binding domain"/>
    <property type="match status" value="1"/>
</dbReference>
<dbReference type="InterPro" id="IPR001041">
    <property type="entry name" value="2Fe-2S_ferredoxin-type"/>
</dbReference>
<keyword evidence="1" id="KW-0001">2Fe-2S</keyword>
<dbReference type="InterPro" id="IPR036856">
    <property type="entry name" value="Ald_Oxase/Xan_DH_a/b_sf"/>
</dbReference>
<dbReference type="PROSITE" id="PS00197">
    <property type="entry name" value="2FE2S_FER_1"/>
    <property type="match status" value="1"/>
</dbReference>
<dbReference type="SUPFAM" id="SSF47741">
    <property type="entry name" value="CO dehydrogenase ISP C-domain like"/>
    <property type="match status" value="2"/>
</dbReference>
<dbReference type="GO" id="GO:0005506">
    <property type="term" value="F:iron ion binding"/>
    <property type="evidence" value="ECO:0007669"/>
    <property type="project" value="InterPro"/>
</dbReference>
<evidence type="ECO:0000313" key="7">
    <source>
        <dbReference type="EMBL" id="CAF1005538.1"/>
    </source>
</evidence>
<dbReference type="Gene3D" id="3.10.20.30">
    <property type="match status" value="1"/>
</dbReference>
<keyword evidence="2" id="KW-0479">Metal-binding</keyword>
<dbReference type="SUPFAM" id="SSF54665">
    <property type="entry name" value="CO dehydrogenase molybdoprotein N-domain-like"/>
    <property type="match status" value="1"/>
</dbReference>
<dbReference type="SUPFAM" id="SSF54292">
    <property type="entry name" value="2Fe-2S ferredoxin-like"/>
    <property type="match status" value="1"/>
</dbReference>
<dbReference type="InterPro" id="IPR012675">
    <property type="entry name" value="Beta-grasp_dom_sf"/>
</dbReference>
<evidence type="ECO:0000313" key="8">
    <source>
        <dbReference type="Proteomes" id="UP000663882"/>
    </source>
</evidence>
<dbReference type="InterPro" id="IPR002888">
    <property type="entry name" value="2Fe-2S-bd"/>
</dbReference>
<accession>A0A814H657</accession>
<dbReference type="OrthoDB" id="8300278at2759"/>
<dbReference type="Pfam" id="PF01315">
    <property type="entry name" value="Ald_Xan_dh_C"/>
    <property type="match status" value="1"/>
</dbReference>
<dbReference type="SUPFAM" id="SSF56003">
    <property type="entry name" value="Molybdenum cofactor-binding domain"/>
    <property type="match status" value="1"/>
</dbReference>
<dbReference type="Pfam" id="PF20256">
    <property type="entry name" value="MoCoBD_2"/>
    <property type="match status" value="1"/>
</dbReference>
<name>A0A814H657_9BILA</name>
<protein>
    <recommendedName>
        <fullName evidence="6">Aldehyde oxidase/xanthine dehydrogenase a/b hammerhead domain-containing protein</fullName>
    </recommendedName>
</protein>
<dbReference type="InterPro" id="IPR016208">
    <property type="entry name" value="Ald_Oxase/xanthine_DH-like"/>
</dbReference>
<evidence type="ECO:0000256" key="4">
    <source>
        <dbReference type="ARBA" id="ARBA00023004"/>
    </source>
</evidence>
<dbReference type="InterPro" id="IPR036010">
    <property type="entry name" value="2Fe-2S_ferredoxin-like_sf"/>
</dbReference>
<keyword evidence="3" id="KW-0560">Oxidoreductase</keyword>
<evidence type="ECO:0000259" key="6">
    <source>
        <dbReference type="SMART" id="SM01008"/>
    </source>
</evidence>
<dbReference type="InterPro" id="IPR006058">
    <property type="entry name" value="2Fe2S_fd_BS"/>
</dbReference>
<proteinExistence type="predicted"/>
<evidence type="ECO:0000256" key="3">
    <source>
        <dbReference type="ARBA" id="ARBA00023002"/>
    </source>
</evidence>
<dbReference type="AlphaFoldDB" id="A0A814H657"/>
<dbReference type="Proteomes" id="UP000663882">
    <property type="component" value="Unassembled WGS sequence"/>
</dbReference>
<dbReference type="CDD" id="cd00207">
    <property type="entry name" value="fer2"/>
    <property type="match status" value="1"/>
</dbReference>
<dbReference type="PANTHER" id="PTHR45444">
    <property type="entry name" value="XANTHINE DEHYDROGENASE"/>
    <property type="match status" value="1"/>
</dbReference>
<dbReference type="Pfam" id="PF00111">
    <property type="entry name" value="Fer2"/>
    <property type="match status" value="1"/>
</dbReference>
<gene>
    <name evidence="7" type="ORF">RFH988_LOCUS14399</name>
</gene>
<feature type="domain" description="Aldehyde oxidase/xanthine dehydrogenase a/b hammerhead" evidence="6">
    <location>
        <begin position="228"/>
        <end position="321"/>
    </location>
</feature>